<evidence type="ECO:0000313" key="3">
    <source>
        <dbReference type="Proteomes" id="UP000029590"/>
    </source>
</evidence>
<dbReference type="AlphaFoldDB" id="A0AAW3ET89"/>
<dbReference type="Pfam" id="PF07287">
    <property type="entry name" value="AtuA"/>
    <property type="match status" value="1"/>
</dbReference>
<proteinExistence type="predicted"/>
<dbReference type="PANTHER" id="PTHR47472:SF1">
    <property type="entry name" value="DUF1446-DOMAIN-CONTAINING PROTEIN"/>
    <property type="match status" value="1"/>
</dbReference>
<feature type="domain" description="Acyclic terpene utilisation N-terminal" evidence="1">
    <location>
        <begin position="20"/>
        <end position="463"/>
    </location>
</feature>
<reference evidence="2 3" key="1">
    <citation type="submission" date="2014-04" db="EMBL/GenBank/DDBJ databases">
        <authorList>
            <person name="Bishop-Lilly K.A."/>
            <person name="Broomall S.M."/>
            <person name="Chain P.S."/>
            <person name="Chertkov O."/>
            <person name="Coyne S.R."/>
            <person name="Daligault H.E."/>
            <person name="Davenport K.W."/>
            <person name="Erkkila T."/>
            <person name="Frey K.G."/>
            <person name="Gibbons H.S."/>
            <person name="Gu W."/>
            <person name="Jaissle J."/>
            <person name="Johnson S.L."/>
            <person name="Koroleva G.I."/>
            <person name="Ladner J.T."/>
            <person name="Lo C.-C."/>
            <person name="Minogue T.D."/>
            <person name="Munk C."/>
            <person name="Palacios G.F."/>
            <person name="Redden C.L."/>
            <person name="Rosenzweig C.N."/>
            <person name="Scholz M.B."/>
            <person name="Teshima H."/>
            <person name="Xu Y."/>
        </authorList>
    </citation>
    <scope>NUCLEOTIDE SEQUENCE [LARGE SCALE GENOMIC DNA]</scope>
    <source>
        <strain evidence="3">gladioli</strain>
    </source>
</reference>
<name>A0AAW3ET89_BURGA</name>
<dbReference type="Proteomes" id="UP000029590">
    <property type="component" value="Unassembled WGS sequence"/>
</dbReference>
<protein>
    <recommendedName>
        <fullName evidence="1">Acyclic terpene utilisation N-terminal domain-containing protein</fullName>
    </recommendedName>
</protein>
<dbReference type="InterPro" id="IPR010839">
    <property type="entry name" value="AtuA_N"/>
</dbReference>
<evidence type="ECO:0000313" key="2">
    <source>
        <dbReference type="EMBL" id="KGC10300.1"/>
    </source>
</evidence>
<dbReference type="KEGG" id="bgo:BM43_3317"/>
<gene>
    <name evidence="2" type="ORF">DM48_5599</name>
</gene>
<dbReference type="PANTHER" id="PTHR47472">
    <property type="entry name" value="PROPIONYL-COA CARBOXYLASE"/>
    <property type="match status" value="1"/>
</dbReference>
<evidence type="ECO:0000259" key="1">
    <source>
        <dbReference type="Pfam" id="PF07287"/>
    </source>
</evidence>
<organism evidence="2 3">
    <name type="scientific">Burkholderia gladioli</name>
    <name type="common">Pseudomonas marginata</name>
    <name type="synonym">Phytomonas marginata</name>
    <dbReference type="NCBI Taxonomy" id="28095"/>
    <lineage>
        <taxon>Bacteria</taxon>
        <taxon>Pseudomonadati</taxon>
        <taxon>Pseudomonadota</taxon>
        <taxon>Betaproteobacteria</taxon>
        <taxon>Burkholderiales</taxon>
        <taxon>Burkholderiaceae</taxon>
        <taxon>Burkholderia</taxon>
    </lineage>
</organism>
<comment type="caution">
    <text evidence="2">The sequence shown here is derived from an EMBL/GenBank/DDBJ whole genome shotgun (WGS) entry which is preliminary data.</text>
</comment>
<dbReference type="EMBL" id="JPGG01000018">
    <property type="protein sequence ID" value="KGC10300.1"/>
    <property type="molecule type" value="Genomic_DNA"/>
</dbReference>
<dbReference type="RefSeq" id="WP_036051622.1">
    <property type="nucleotide sequence ID" value="NZ_CADESY010000013.1"/>
</dbReference>
<sequence length="473" mass="49162">MTASASASTSAPSAPAGRRVRLGAGAGYSGDRIEPAVELAEHGALDYLVFECLAERTIAIAQQARRAVPALGYDPLLGARMRAVLPAAAARGVKIISNMGAANPLAAARETARIAAGLGIAGLRIAAVSGDDVLEPVLRGGLRFVESGEAVADYRERIVSANAYLGAEPIVAALAAGADIVLTGRVADPALFAAPLIHEFGWRMDDWARLGQATVVGHLLECAGQVTGGYFADPGWLDVPDLARLGFPIGEVAEDGAVTITKLARSGGRVSAETCKQQLIYEIHDPARYLQPDVTADFSRVTVSEEGPDRVRVTGGAGRARPDTLKVSVAYADGHIGEGQISYGGPGALARARLAGEIVRERLKLTGVATSELRIDLIGVDSLYGATGIDEREAHDARGEPAELRLRVAGRCATAAEAARIGNEVETLYTNGPAGGGGATKAVREVLAVQSVLLPREQVRPVFTMLEVDDATA</sequence>
<accession>A0AAW3ET89</accession>